<dbReference type="EMBL" id="CAHIKZ030000064">
    <property type="protein sequence ID" value="CAE1148033.1"/>
    <property type="molecule type" value="Genomic_DNA"/>
</dbReference>
<organism evidence="3 4">
    <name type="scientific">Acanthosepion pharaonis</name>
    <name type="common">Pharaoh cuttlefish</name>
    <name type="synonym">Sepia pharaonis</name>
    <dbReference type="NCBI Taxonomy" id="158019"/>
    <lineage>
        <taxon>Eukaryota</taxon>
        <taxon>Metazoa</taxon>
        <taxon>Spiralia</taxon>
        <taxon>Lophotrochozoa</taxon>
        <taxon>Mollusca</taxon>
        <taxon>Cephalopoda</taxon>
        <taxon>Coleoidea</taxon>
        <taxon>Decapodiformes</taxon>
        <taxon>Sepiida</taxon>
        <taxon>Sepiina</taxon>
        <taxon>Sepiidae</taxon>
        <taxon>Acanthosepion</taxon>
    </lineage>
</organism>
<keyword evidence="4" id="KW-1185">Reference proteome</keyword>
<dbReference type="AlphaFoldDB" id="A0A812AQ97"/>
<reference evidence="3" key="1">
    <citation type="submission" date="2021-01" db="EMBL/GenBank/DDBJ databases">
        <authorList>
            <person name="Li R."/>
            <person name="Bekaert M."/>
        </authorList>
    </citation>
    <scope>NUCLEOTIDE SEQUENCE</scope>
    <source>
        <strain evidence="3">Farmed</strain>
    </source>
</reference>
<sequence>MATRKEREPARSSCQMAASIKDLVDFFPEADDKPKLLHLLKGSISKCPRKQLQEDLKSVNLQKFFATFPTLDEEEMKLCCEVIDSLFVSLDPEVVVGSYSNELRQGLGVDNASVQLLCLAEIKRLPIDWYNTFVTKDESAISSMIHLITCEPLQVALSSVSALSRLEGVLDKLEILLSKINSESILALLLPGLLVFFGCLAKSRPEEICGKYKLFMLNLFSSTNSSDMTLRGIALETLAQVGSTVNGKLILSQFSLLKKSLARNIIKNWSNTIELARFTLNVKVLLHLREALKM</sequence>
<proteinExistence type="inferred from homology"/>
<gene>
    <name evidence="3" type="ORF">SPHA_2318</name>
</gene>
<dbReference type="GO" id="GO:0043248">
    <property type="term" value="P:proteasome assembly"/>
    <property type="evidence" value="ECO:0007669"/>
    <property type="project" value="InterPro"/>
</dbReference>
<accession>A0A812AQ97</accession>
<evidence type="ECO:0000313" key="3">
    <source>
        <dbReference type="EMBL" id="CAE1148033.1"/>
    </source>
</evidence>
<evidence type="ECO:0000313" key="4">
    <source>
        <dbReference type="Proteomes" id="UP000597762"/>
    </source>
</evidence>
<comment type="caution">
    <text evidence="3">The sequence shown here is derived from an EMBL/GenBank/DDBJ whole genome shotgun (WGS) entry which is preliminary data.</text>
</comment>
<evidence type="ECO:0000256" key="2">
    <source>
        <dbReference type="ARBA" id="ARBA00014933"/>
    </source>
</evidence>
<protein>
    <recommendedName>
        <fullName evidence="2">26S proteasome non-ATPase regulatory subunit 5</fullName>
    </recommendedName>
</protein>
<name>A0A812AQ97_ACAPH</name>
<dbReference type="PANTHER" id="PTHR13554:SF10">
    <property type="entry name" value="26S PROTEASOME NON-ATPASE REGULATORY SUBUNIT 5"/>
    <property type="match status" value="1"/>
</dbReference>
<dbReference type="InterPro" id="IPR019538">
    <property type="entry name" value="PSMD5"/>
</dbReference>
<dbReference type="Proteomes" id="UP000597762">
    <property type="component" value="Unassembled WGS sequence"/>
</dbReference>
<evidence type="ECO:0000256" key="1">
    <source>
        <dbReference type="ARBA" id="ARBA00006823"/>
    </source>
</evidence>
<dbReference type="InterPro" id="IPR016024">
    <property type="entry name" value="ARM-type_fold"/>
</dbReference>
<comment type="similarity">
    <text evidence="1">Belongs to the proteasome subunit S5B/HSM3 family.</text>
</comment>
<dbReference type="OrthoDB" id="10250600at2759"/>
<dbReference type="GO" id="GO:0005829">
    <property type="term" value="C:cytosol"/>
    <property type="evidence" value="ECO:0007669"/>
    <property type="project" value="TreeGrafter"/>
</dbReference>
<dbReference type="Pfam" id="PF10508">
    <property type="entry name" value="Proteasom_PSMB"/>
    <property type="match status" value="2"/>
</dbReference>
<dbReference type="SUPFAM" id="SSF48371">
    <property type="entry name" value="ARM repeat"/>
    <property type="match status" value="1"/>
</dbReference>
<dbReference type="PANTHER" id="PTHR13554">
    <property type="entry name" value="26S PROTEASOME NON-ATPASE REGULATORY SUBUNIT 5-RELATED"/>
    <property type="match status" value="1"/>
</dbReference>